<evidence type="ECO:0000256" key="2">
    <source>
        <dbReference type="ARBA" id="ARBA00022692"/>
    </source>
</evidence>
<feature type="transmembrane region" description="Helical" evidence="6">
    <location>
        <begin position="151"/>
        <end position="172"/>
    </location>
</feature>
<dbReference type="GO" id="GO:0015606">
    <property type="term" value="F:spermidine transmembrane transporter activity"/>
    <property type="evidence" value="ECO:0007669"/>
    <property type="project" value="TreeGrafter"/>
</dbReference>
<dbReference type="PANTHER" id="PTHR23502">
    <property type="entry name" value="MAJOR FACILITATOR SUPERFAMILY"/>
    <property type="match status" value="1"/>
</dbReference>
<feature type="transmembrane region" description="Helical" evidence="6">
    <location>
        <begin position="247"/>
        <end position="265"/>
    </location>
</feature>
<keyword evidence="3 6" id="KW-1133">Transmembrane helix</keyword>
<dbReference type="PANTHER" id="PTHR23502:SF38">
    <property type="entry name" value="POLYAMINE TRANSPORTER 4"/>
    <property type="match status" value="1"/>
</dbReference>
<evidence type="ECO:0000256" key="3">
    <source>
        <dbReference type="ARBA" id="ARBA00022989"/>
    </source>
</evidence>
<organism evidence="7 8">
    <name type="scientific">Saccharomycodes ludwigii</name>
    <dbReference type="NCBI Taxonomy" id="36035"/>
    <lineage>
        <taxon>Eukaryota</taxon>
        <taxon>Fungi</taxon>
        <taxon>Dikarya</taxon>
        <taxon>Ascomycota</taxon>
        <taxon>Saccharomycotina</taxon>
        <taxon>Saccharomycetes</taxon>
        <taxon>Saccharomycodales</taxon>
        <taxon>Saccharomycodaceae</taxon>
        <taxon>Saccharomycodes</taxon>
    </lineage>
</organism>
<feature type="region of interest" description="Disordered" evidence="5">
    <location>
        <begin position="645"/>
        <end position="665"/>
    </location>
</feature>
<feature type="transmembrane region" description="Helical" evidence="6">
    <location>
        <begin position="184"/>
        <end position="205"/>
    </location>
</feature>
<sequence length="665" mass="74396">MNNHISQDNIVINNDTTVSNEEKNNISNTNVDHNVSTGSNSSTINSYNTISNNNKEVQQGGELSGDDNSVHSYYSDYTGNNQLTPKNNVTKIPTTDSNKNANNTKDTNQNDKENNKEDDNDDDTPVDPRDLEWDNPEDPDNPHNWKPAKKWAATMVAACTCLVVTMGSSLYVSGVPELMVRYHISQTLSLSGLTFYLLGLSSIIGAPLSEVFGRKPIYVTSIPLSMLFTMGVCLSNGHMRIILPCRFLSGFFASPALSIASGTLVDMWDVDLLSPAMTYFCLAPFLGPVIAPIMGSYACASMKNFRWSAYIQLFAGGIITPFLILMPETHKVIVLKKRAQKRGVNLKKPTKEELKTFLKLTMTITIFRPLKMLFVEPIVLVFSIYVAFIFAVLFGFFEAFAVIYRGIYLMDDGNSSLPFLGIGIGLWMGSFFYLWYDRKFFFPKAPSGTPLLVNSPTARTMPYRGHRNPETGELLPLKPETFLVVTKIGSIALPIALFWQGWTARKSVQWMAPIAAGVPFGFGLILIFFSVMMYFSTSYPPLYVASALAANNLLRYVTSCVFPLFTIQMYEKMHVYWASSFFGFVCIAMIPVPWLFEIYGPKLRHRSQFGFAAMEKGTDDDDENVAELTLTRTYTEASIAAFTDDHSSNFHDKNKNKNKKPSEQV</sequence>
<evidence type="ECO:0000256" key="4">
    <source>
        <dbReference type="ARBA" id="ARBA00023136"/>
    </source>
</evidence>
<accession>A0A376BAR5</accession>
<dbReference type="InterPro" id="IPR011701">
    <property type="entry name" value="MFS"/>
</dbReference>
<feature type="transmembrane region" description="Helical" evidence="6">
    <location>
        <begin position="277"/>
        <end position="300"/>
    </location>
</feature>
<name>A0A376BAR5_9ASCO</name>
<feature type="transmembrane region" description="Helical" evidence="6">
    <location>
        <begin position="514"/>
        <end position="535"/>
    </location>
</feature>
<feature type="compositionally biased region" description="Polar residues" evidence="5">
    <location>
        <begin position="1"/>
        <end position="35"/>
    </location>
</feature>
<feature type="region of interest" description="Disordered" evidence="5">
    <location>
        <begin position="1"/>
        <end position="145"/>
    </location>
</feature>
<feature type="transmembrane region" description="Helical" evidence="6">
    <location>
        <begin position="217"/>
        <end position="235"/>
    </location>
</feature>
<dbReference type="GO" id="GO:0000297">
    <property type="term" value="F:spermine transmembrane transporter activity"/>
    <property type="evidence" value="ECO:0007669"/>
    <property type="project" value="TreeGrafter"/>
</dbReference>
<dbReference type="EMBL" id="UFAJ01000836">
    <property type="protein sequence ID" value="SSD61691.1"/>
    <property type="molecule type" value="Genomic_DNA"/>
</dbReference>
<keyword evidence="8" id="KW-1185">Reference proteome</keyword>
<dbReference type="InterPro" id="IPR036259">
    <property type="entry name" value="MFS_trans_sf"/>
</dbReference>
<dbReference type="Proteomes" id="UP000262825">
    <property type="component" value="Unassembled WGS sequence"/>
</dbReference>
<evidence type="ECO:0000313" key="7">
    <source>
        <dbReference type="EMBL" id="SSD61691.1"/>
    </source>
</evidence>
<dbReference type="VEuPathDB" id="FungiDB:SCODWIG_03452"/>
<evidence type="ECO:0000256" key="1">
    <source>
        <dbReference type="ARBA" id="ARBA00004141"/>
    </source>
</evidence>
<dbReference type="GO" id="GO:0005886">
    <property type="term" value="C:plasma membrane"/>
    <property type="evidence" value="ECO:0007669"/>
    <property type="project" value="TreeGrafter"/>
</dbReference>
<feature type="compositionally biased region" description="Low complexity" evidence="5">
    <location>
        <begin position="94"/>
        <end position="107"/>
    </location>
</feature>
<dbReference type="SUPFAM" id="SSF103473">
    <property type="entry name" value="MFS general substrate transporter"/>
    <property type="match status" value="1"/>
</dbReference>
<feature type="compositionally biased region" description="Low complexity" evidence="5">
    <location>
        <begin position="36"/>
        <end position="54"/>
    </location>
</feature>
<feature type="transmembrane region" description="Helical" evidence="6">
    <location>
        <begin position="416"/>
        <end position="436"/>
    </location>
</feature>
<feature type="compositionally biased region" description="Basic and acidic residues" evidence="5">
    <location>
        <begin position="108"/>
        <end position="117"/>
    </location>
</feature>
<feature type="compositionally biased region" description="Polar residues" evidence="5">
    <location>
        <begin position="66"/>
        <end position="93"/>
    </location>
</feature>
<feature type="transmembrane region" description="Helical" evidence="6">
    <location>
        <begin position="378"/>
        <end position="404"/>
    </location>
</feature>
<keyword evidence="4 6" id="KW-0472">Membrane</keyword>
<dbReference type="CDD" id="cd17323">
    <property type="entry name" value="MFS_Tpo1_MDR_like"/>
    <property type="match status" value="1"/>
</dbReference>
<dbReference type="AlphaFoldDB" id="A0A376BAR5"/>
<protein>
    <submittedName>
        <fullName evidence="7">Related to Polyamine transporter 4</fullName>
    </submittedName>
</protein>
<gene>
    <name evidence="7" type="ORF">SCODWIG_03452</name>
</gene>
<evidence type="ECO:0000256" key="6">
    <source>
        <dbReference type="SAM" id="Phobius"/>
    </source>
</evidence>
<evidence type="ECO:0000256" key="5">
    <source>
        <dbReference type="SAM" id="MobiDB-lite"/>
    </source>
</evidence>
<feature type="transmembrane region" description="Helical" evidence="6">
    <location>
        <begin position="575"/>
        <end position="596"/>
    </location>
</feature>
<dbReference type="Pfam" id="PF07690">
    <property type="entry name" value="MFS_1"/>
    <property type="match status" value="1"/>
</dbReference>
<reference evidence="8" key="1">
    <citation type="submission" date="2018-06" db="EMBL/GenBank/DDBJ databases">
        <authorList>
            <person name="Guldener U."/>
        </authorList>
    </citation>
    <scope>NUCLEOTIDE SEQUENCE [LARGE SCALE GENOMIC DNA]</scope>
    <source>
        <strain evidence="8">UTAD17</strain>
    </source>
</reference>
<dbReference type="OrthoDB" id="3936150at2759"/>
<keyword evidence="2 6" id="KW-0812">Transmembrane</keyword>
<feature type="transmembrane region" description="Helical" evidence="6">
    <location>
        <begin position="482"/>
        <end position="502"/>
    </location>
</feature>
<feature type="transmembrane region" description="Helical" evidence="6">
    <location>
        <begin position="307"/>
        <end position="326"/>
    </location>
</feature>
<dbReference type="Gene3D" id="1.20.1250.20">
    <property type="entry name" value="MFS general substrate transporter like domains"/>
    <property type="match status" value="1"/>
</dbReference>
<proteinExistence type="predicted"/>
<comment type="subcellular location">
    <subcellularLocation>
        <location evidence="1">Membrane</location>
        <topology evidence="1">Multi-pass membrane protein</topology>
    </subcellularLocation>
</comment>
<evidence type="ECO:0000313" key="8">
    <source>
        <dbReference type="Proteomes" id="UP000262825"/>
    </source>
</evidence>